<dbReference type="OrthoDB" id="527209at2759"/>
<feature type="compositionally biased region" description="Basic and acidic residues" evidence="1">
    <location>
        <begin position="768"/>
        <end position="782"/>
    </location>
</feature>
<proteinExistence type="predicted"/>
<dbReference type="Pfam" id="PF14977">
    <property type="entry name" value="FAM194"/>
    <property type="match status" value="1"/>
</dbReference>
<feature type="compositionally biased region" description="Low complexity" evidence="1">
    <location>
        <begin position="257"/>
        <end position="267"/>
    </location>
</feature>
<reference evidence="3 4" key="1">
    <citation type="journal article" date="2007" name="Science">
        <title>Sea anemone genome reveals ancestral eumetazoan gene repertoire and genomic organization.</title>
        <authorList>
            <person name="Putnam N.H."/>
            <person name="Srivastava M."/>
            <person name="Hellsten U."/>
            <person name="Dirks B."/>
            <person name="Chapman J."/>
            <person name="Salamov A."/>
            <person name="Terry A."/>
            <person name="Shapiro H."/>
            <person name="Lindquist E."/>
            <person name="Kapitonov V.V."/>
            <person name="Jurka J."/>
            <person name="Genikhovich G."/>
            <person name="Grigoriev I.V."/>
            <person name="Lucas S.M."/>
            <person name="Steele R.E."/>
            <person name="Finnerty J.R."/>
            <person name="Technau U."/>
            <person name="Martindale M.Q."/>
            <person name="Rokhsar D.S."/>
        </authorList>
    </citation>
    <scope>NUCLEOTIDE SEQUENCE [LARGE SCALE GENOMIC DNA]</scope>
    <source>
        <strain evidence="4">CH2 X CH6</strain>
    </source>
</reference>
<feature type="region of interest" description="Disordered" evidence="1">
    <location>
        <begin position="116"/>
        <end position="180"/>
    </location>
</feature>
<dbReference type="eggNOG" id="ENOG502QUAE">
    <property type="taxonomic scope" value="Eukaryota"/>
</dbReference>
<feature type="compositionally biased region" description="Basic residues" evidence="1">
    <location>
        <begin position="268"/>
        <end position="277"/>
    </location>
</feature>
<keyword evidence="4" id="KW-1185">Reference proteome</keyword>
<gene>
    <name evidence="3" type="ORF">NEMVEDRAFT_v1g246977</name>
</gene>
<name>A7SRP5_NEMVE</name>
<dbReference type="EMBL" id="DS469765">
    <property type="protein sequence ID" value="EDO33633.1"/>
    <property type="molecule type" value="Genomic_DNA"/>
</dbReference>
<protein>
    <recommendedName>
        <fullName evidence="2">FAM194 C-terminal domain-containing protein</fullName>
    </recommendedName>
</protein>
<feature type="compositionally biased region" description="Basic and acidic residues" evidence="1">
    <location>
        <begin position="288"/>
        <end position="300"/>
    </location>
</feature>
<feature type="compositionally biased region" description="Basic and acidic residues" evidence="1">
    <location>
        <begin position="127"/>
        <end position="144"/>
    </location>
</feature>
<sequence>MAEAQAQVQPEEFVQSEDEIEKEYMASSGDAPKPINYAIMSDSRSTISSTAISRTETPDESAYTFGIQTVPDDEKQEDPEKIRQDVAARGILRDKMELEGPTLKSTLVAAALENDGNHNNNVITDEVEQKETEPAEAEKTETHSAKPTILAYRRESDLIDTRPSSASSTSTQEVPVSGEQELKRQVSFHNDEEKELVQMGQRMTSFISRPGNLPVELSTTCTQTEWSWLKDIELYEEILSRKPEWVAEKKPRKESKSSAGSSKSSISRQRRKKKSSKRSSPPPIDKTNSIDKKESYKDDVSGGISRESSPLLVKTRNSLESPLPSISRDDDLLLNATTVELSSSNDTDDDDSYFLDEETLIPSIGPPAILQYIKESQHPPLTNEELEERDIGGEFLKKSVFSGPCMFCKEEVLPFPTIEEIESLSPEQLFCCPQYERFIKFELTHRGDESHIRDELIDIKPHPPYGTKAARRAAKERAAERAREREMERQKAAGNPTNFYALTRQMKTINYSLASTKCMEEGWTVKPRSPTPSIDGQGEDQFVIEVNPLQMQKRAFLERFYEDGQRFLLVLPDGTGCCYYPSGNIAVLITSTERGKFNYLVYEDSDEFDIQHTGTLASFDPTGHGTCYFRNGAVRLVVDPFGGVLLDSSGTRKKKWLWHNHKTHVHAPPFQPITFSLTKQLAIRCLSQNKIVITYTHGKHTAKFNVGSKLKAVRNLKPPIDRDEHELHLAEVKQFINILLDRTQNALRLPNYPRLDKIPLPQRLQKTMRREKLRPIRSESRTDNATVTVN</sequence>
<feature type="compositionally biased region" description="Polar residues" evidence="1">
    <location>
        <begin position="162"/>
        <end position="174"/>
    </location>
</feature>
<dbReference type="KEGG" id="nve:5504844"/>
<dbReference type="OMA" id="TCYFRNG"/>
<dbReference type="PhylomeDB" id="A7SRP5"/>
<evidence type="ECO:0000256" key="1">
    <source>
        <dbReference type="SAM" id="MobiDB-lite"/>
    </source>
</evidence>
<evidence type="ECO:0000313" key="4">
    <source>
        <dbReference type="Proteomes" id="UP000001593"/>
    </source>
</evidence>
<evidence type="ECO:0000313" key="3">
    <source>
        <dbReference type="EMBL" id="EDO33633.1"/>
    </source>
</evidence>
<feature type="region of interest" description="Disordered" evidence="1">
    <location>
        <begin position="243"/>
        <end position="316"/>
    </location>
</feature>
<dbReference type="HOGENOM" id="CLU_355381_0_0_1"/>
<dbReference type="InterPro" id="IPR029281">
    <property type="entry name" value="FAM194_C"/>
</dbReference>
<feature type="domain" description="FAM194 C-terminal" evidence="2">
    <location>
        <begin position="554"/>
        <end position="758"/>
    </location>
</feature>
<feature type="region of interest" description="Disordered" evidence="1">
    <location>
        <begin position="48"/>
        <end position="81"/>
    </location>
</feature>
<evidence type="ECO:0000259" key="2">
    <source>
        <dbReference type="Pfam" id="PF14977"/>
    </source>
</evidence>
<feature type="region of interest" description="Disordered" evidence="1">
    <location>
        <begin position="768"/>
        <end position="790"/>
    </location>
</feature>
<dbReference type="PANTHER" id="PTHR23093">
    <property type="entry name" value="SIMILAR TO CHROMOSOME 3 OPEN READING FRAME 20"/>
    <property type="match status" value="1"/>
</dbReference>
<dbReference type="InParanoid" id="A7SRP5"/>
<organism evidence="3 4">
    <name type="scientific">Nematostella vectensis</name>
    <name type="common">Starlet sea anemone</name>
    <dbReference type="NCBI Taxonomy" id="45351"/>
    <lineage>
        <taxon>Eukaryota</taxon>
        <taxon>Metazoa</taxon>
        <taxon>Cnidaria</taxon>
        <taxon>Anthozoa</taxon>
        <taxon>Hexacorallia</taxon>
        <taxon>Actiniaria</taxon>
        <taxon>Edwardsiidae</taxon>
        <taxon>Nematostella</taxon>
    </lineage>
</organism>
<dbReference type="Proteomes" id="UP000001593">
    <property type="component" value="Unassembled WGS sequence"/>
</dbReference>
<dbReference type="PANTHER" id="PTHR23093:SF18">
    <property type="entry name" value="GLUTAMATE RICH 6"/>
    <property type="match status" value="1"/>
</dbReference>
<dbReference type="AlphaFoldDB" id="A7SRP5"/>
<feature type="compositionally biased region" description="Basic and acidic residues" evidence="1">
    <location>
        <begin position="243"/>
        <end position="256"/>
    </location>
</feature>
<accession>A7SRP5</accession>